<keyword evidence="2" id="KW-1185">Reference proteome</keyword>
<sequence>MSFVFVVQNVRFLKRIFAEELTVTMSNIVTNIKPHTVSQPSCYHSRKSKGECPKRTRKLPTLIAEPLIE</sequence>
<protein>
    <submittedName>
        <fullName evidence="1">Uncharacterized protein</fullName>
    </submittedName>
</protein>
<dbReference type="Proteomes" id="UP001162164">
    <property type="component" value="Unassembled WGS sequence"/>
</dbReference>
<dbReference type="EMBL" id="JAPWTJ010001150">
    <property type="protein sequence ID" value="KAJ8973567.1"/>
    <property type="molecule type" value="Genomic_DNA"/>
</dbReference>
<evidence type="ECO:0000313" key="2">
    <source>
        <dbReference type="Proteomes" id="UP001162164"/>
    </source>
</evidence>
<comment type="caution">
    <text evidence="1">The sequence shown here is derived from an EMBL/GenBank/DDBJ whole genome shotgun (WGS) entry which is preliminary data.</text>
</comment>
<proteinExistence type="predicted"/>
<organism evidence="1 2">
    <name type="scientific">Molorchus minor</name>
    <dbReference type="NCBI Taxonomy" id="1323400"/>
    <lineage>
        <taxon>Eukaryota</taxon>
        <taxon>Metazoa</taxon>
        <taxon>Ecdysozoa</taxon>
        <taxon>Arthropoda</taxon>
        <taxon>Hexapoda</taxon>
        <taxon>Insecta</taxon>
        <taxon>Pterygota</taxon>
        <taxon>Neoptera</taxon>
        <taxon>Endopterygota</taxon>
        <taxon>Coleoptera</taxon>
        <taxon>Polyphaga</taxon>
        <taxon>Cucujiformia</taxon>
        <taxon>Chrysomeloidea</taxon>
        <taxon>Cerambycidae</taxon>
        <taxon>Lamiinae</taxon>
        <taxon>Monochamini</taxon>
        <taxon>Molorchus</taxon>
    </lineage>
</organism>
<gene>
    <name evidence="1" type="ORF">NQ317_009592</name>
</gene>
<reference evidence="1" key="1">
    <citation type="journal article" date="2023" name="Insect Mol. Biol.">
        <title>Genome sequencing provides insights into the evolution of gene families encoding plant cell wall-degrading enzymes in longhorned beetles.</title>
        <authorList>
            <person name="Shin N.R."/>
            <person name="Okamura Y."/>
            <person name="Kirsch R."/>
            <person name="Pauchet Y."/>
        </authorList>
    </citation>
    <scope>NUCLEOTIDE SEQUENCE</scope>
    <source>
        <strain evidence="1">MMC_N1</strain>
    </source>
</reference>
<accession>A0ABQ9J7R9</accession>
<name>A0ABQ9J7R9_9CUCU</name>
<evidence type="ECO:0000313" key="1">
    <source>
        <dbReference type="EMBL" id="KAJ8973567.1"/>
    </source>
</evidence>